<organism evidence="1 2">
    <name type="scientific">Rugamonas aquatica</name>
    <dbReference type="NCBI Taxonomy" id="2743357"/>
    <lineage>
        <taxon>Bacteria</taxon>
        <taxon>Pseudomonadati</taxon>
        <taxon>Pseudomonadota</taxon>
        <taxon>Betaproteobacteria</taxon>
        <taxon>Burkholderiales</taxon>
        <taxon>Oxalobacteraceae</taxon>
        <taxon>Telluria group</taxon>
        <taxon>Rugamonas</taxon>
    </lineage>
</organism>
<dbReference type="PANTHER" id="PTHR42972">
    <property type="entry name" value="TOL-PAL SYSTEM PROTEIN TOLB"/>
    <property type="match status" value="1"/>
</dbReference>
<dbReference type="SUPFAM" id="SSF53474">
    <property type="entry name" value="alpha/beta-Hydrolases"/>
    <property type="match status" value="1"/>
</dbReference>
<gene>
    <name evidence="1" type="ORF">GEV02_25765</name>
</gene>
<keyword evidence="2" id="KW-1185">Reference proteome</keyword>
<dbReference type="EMBL" id="WHUG01000014">
    <property type="protein sequence ID" value="MQA41558.1"/>
    <property type="molecule type" value="Genomic_DNA"/>
</dbReference>
<dbReference type="InterPro" id="IPR029058">
    <property type="entry name" value="AB_hydrolase_fold"/>
</dbReference>
<name>A0A6A7N9I6_9BURK</name>
<protein>
    <submittedName>
        <fullName evidence="1">Poly(3-hydroxybutyrate) depolymerase</fullName>
    </submittedName>
</protein>
<reference evidence="1 2" key="1">
    <citation type="submission" date="2019-10" db="EMBL/GenBank/DDBJ databases">
        <title>Two novel species isolated from a subtropical stream in China.</title>
        <authorList>
            <person name="Lu H."/>
        </authorList>
    </citation>
    <scope>NUCLEOTIDE SEQUENCE [LARGE SCALE GENOMIC DNA]</scope>
    <source>
        <strain evidence="1 2">FT29W</strain>
    </source>
</reference>
<proteinExistence type="predicted"/>
<evidence type="ECO:0000313" key="1">
    <source>
        <dbReference type="EMBL" id="MQA41558.1"/>
    </source>
</evidence>
<comment type="caution">
    <text evidence="1">The sequence shown here is derived from an EMBL/GenBank/DDBJ whole genome shotgun (WGS) entry which is preliminary data.</text>
</comment>
<dbReference type="Proteomes" id="UP000440498">
    <property type="component" value="Unassembled WGS sequence"/>
</dbReference>
<accession>A0A6A7N9I6</accession>
<dbReference type="PANTHER" id="PTHR42972:SF8">
    <property type="entry name" value="POLYHYDROXYBUTYRATE DEPOLYMERASE"/>
    <property type="match status" value="1"/>
</dbReference>
<sequence>MVASADGKIVQLGSYAASKGNNSISGLSSGAFMTVQLHLARSASFAGAGIIAGGPFRCAETYQPSGLVTAEDSRIENSLYICMNPLIPQTGPDAQRLVEMARETAQAGLIDDIANLADDRLYIFTGSEDDVVYSDVVERTRQFYEMLGVKRDNIAYHDDVPAGHSIITDNPEDSELQTNQPPYINNGGFMQSHDILRHIYGDLKAPAERATGQLLRFDQTEFLGEDAPWASMSRFGYAYIPSRVLEGAVQAPRVHIALHGCKQGYNYTDYVNGRADIASQPPYGNRYITTTGYNNIAESNDIIVLYPQAEGTDNGAIQNPDGCWDWWGYSNKDAASPYYSRHAVQIKAIHAMLDRLCA</sequence>
<dbReference type="Gene3D" id="3.40.50.1820">
    <property type="entry name" value="alpha/beta hydrolase"/>
    <property type="match status" value="2"/>
</dbReference>
<evidence type="ECO:0000313" key="2">
    <source>
        <dbReference type="Proteomes" id="UP000440498"/>
    </source>
</evidence>
<dbReference type="AlphaFoldDB" id="A0A6A7N9I6"/>